<sequence length="88" mass="10002">MGHYVVVSPATLQRCMTCDNPPVIPERKIQQTSSSVIVIEQAARFYVICRMAPVVVDSIQCWWIFACESCLTNMASCRQEQFSVERTI</sequence>
<reference evidence="1 2" key="1">
    <citation type="submission" date="2019-03" db="EMBL/GenBank/DDBJ databases">
        <title>Single cell metagenomics reveals metabolic interactions within the superorganism composed of flagellate Streblomastix strix and complex community of Bacteroidetes bacteria on its surface.</title>
        <authorList>
            <person name="Treitli S.C."/>
            <person name="Kolisko M."/>
            <person name="Husnik F."/>
            <person name="Keeling P."/>
            <person name="Hampl V."/>
        </authorList>
    </citation>
    <scope>NUCLEOTIDE SEQUENCE [LARGE SCALE GENOMIC DNA]</scope>
    <source>
        <strain evidence="1">ST1C</strain>
    </source>
</reference>
<gene>
    <name evidence="1" type="ORF">EZS28_041270</name>
</gene>
<evidence type="ECO:0000313" key="1">
    <source>
        <dbReference type="EMBL" id="KAA6363203.1"/>
    </source>
</evidence>
<dbReference type="Proteomes" id="UP000324800">
    <property type="component" value="Unassembled WGS sequence"/>
</dbReference>
<name>A0A5J4TYZ8_9EUKA</name>
<dbReference type="AlphaFoldDB" id="A0A5J4TYZ8"/>
<accession>A0A5J4TYZ8</accession>
<evidence type="ECO:0000313" key="2">
    <source>
        <dbReference type="Proteomes" id="UP000324800"/>
    </source>
</evidence>
<comment type="caution">
    <text evidence="1">The sequence shown here is derived from an EMBL/GenBank/DDBJ whole genome shotgun (WGS) entry which is preliminary data.</text>
</comment>
<dbReference type="EMBL" id="SNRW01023211">
    <property type="protein sequence ID" value="KAA6363203.1"/>
    <property type="molecule type" value="Genomic_DNA"/>
</dbReference>
<proteinExistence type="predicted"/>
<protein>
    <submittedName>
        <fullName evidence="1">Uncharacterized protein</fullName>
    </submittedName>
</protein>
<organism evidence="1 2">
    <name type="scientific">Streblomastix strix</name>
    <dbReference type="NCBI Taxonomy" id="222440"/>
    <lineage>
        <taxon>Eukaryota</taxon>
        <taxon>Metamonada</taxon>
        <taxon>Preaxostyla</taxon>
        <taxon>Oxymonadida</taxon>
        <taxon>Streblomastigidae</taxon>
        <taxon>Streblomastix</taxon>
    </lineage>
</organism>